<keyword evidence="4" id="KW-0449">Lipoprotein</keyword>
<evidence type="ECO:0000256" key="3">
    <source>
        <dbReference type="ARBA" id="ARBA00023139"/>
    </source>
</evidence>
<accession>A0A6L7HUY6</accession>
<evidence type="ECO:0000259" key="7">
    <source>
        <dbReference type="Pfam" id="PF07007"/>
    </source>
</evidence>
<keyword evidence="2" id="KW-0472">Membrane</keyword>
<protein>
    <submittedName>
        <fullName evidence="9">DUF1311 domain-containing protein</fullName>
    </submittedName>
</protein>
<dbReference type="Gene3D" id="2.40.128.200">
    <property type="match status" value="1"/>
</dbReference>
<dbReference type="SUPFAM" id="SSF141488">
    <property type="entry name" value="YdhA-like"/>
    <property type="match status" value="1"/>
</dbReference>
<keyword evidence="10" id="KW-1185">Reference proteome</keyword>
<feature type="domain" description="Lysozyme inhibitor LprI-like N-terminal" evidence="7">
    <location>
        <begin position="71"/>
        <end position="144"/>
    </location>
</feature>
<evidence type="ECO:0000256" key="1">
    <source>
        <dbReference type="ARBA" id="ARBA00022729"/>
    </source>
</evidence>
<dbReference type="InterPro" id="IPR018660">
    <property type="entry name" value="MliC"/>
</dbReference>
<evidence type="ECO:0000256" key="2">
    <source>
        <dbReference type="ARBA" id="ARBA00023136"/>
    </source>
</evidence>
<evidence type="ECO:0000256" key="6">
    <source>
        <dbReference type="SAM" id="SignalP"/>
    </source>
</evidence>
<name>A0A6L7HUY6_9GAMM</name>
<evidence type="ECO:0000259" key="8">
    <source>
        <dbReference type="Pfam" id="PF09864"/>
    </source>
</evidence>
<dbReference type="InterPro" id="IPR052755">
    <property type="entry name" value="Lysozyme_Inhibitor_LprI"/>
</dbReference>
<proteinExistence type="predicted"/>
<feature type="region of interest" description="Disordered" evidence="5">
    <location>
        <begin position="25"/>
        <end position="61"/>
    </location>
</feature>
<evidence type="ECO:0000256" key="5">
    <source>
        <dbReference type="SAM" id="MobiDB-lite"/>
    </source>
</evidence>
<gene>
    <name evidence="9" type="ORF">GNT65_03930</name>
</gene>
<dbReference type="InterPro" id="IPR036328">
    <property type="entry name" value="MliC_sf"/>
</dbReference>
<feature type="compositionally biased region" description="Polar residues" evidence="5">
    <location>
        <begin position="25"/>
        <end position="51"/>
    </location>
</feature>
<dbReference type="AlphaFoldDB" id="A0A6L7HUY6"/>
<evidence type="ECO:0000313" key="10">
    <source>
        <dbReference type="Proteomes" id="UP000474778"/>
    </source>
</evidence>
<dbReference type="PANTHER" id="PTHR37549">
    <property type="entry name" value="LIPOPROTEIN LPRI"/>
    <property type="match status" value="1"/>
</dbReference>
<sequence length="234" mass="25747">MNRLALLTIVGILLPACSQQATQANSGLSSQANEQPSPTQSAQQTEGQAPNKTEKHMVSQPSFNCSSDGLSSIETLICQDGELAALDRQMTDVYQAASAKALNEHPPLLKAEQRGWIKGRNECWKSDDKLECARDNYRMRIAELQARYRLIAPSAEVSYQCDGIKAKEVMVSYFATEPATLIAEFGDSSSLMYSQPSGSGSRYQGRNESLWEHQGEARITWGYGAEPMICKLTD</sequence>
<feature type="signal peptide" evidence="6">
    <location>
        <begin position="1"/>
        <end position="21"/>
    </location>
</feature>
<keyword evidence="1 6" id="KW-0732">Signal</keyword>
<comment type="caution">
    <text evidence="9">The sequence shown here is derived from an EMBL/GenBank/DDBJ whole genome shotgun (WGS) entry which is preliminary data.</text>
</comment>
<dbReference type="GO" id="GO:0005576">
    <property type="term" value="C:extracellular region"/>
    <property type="evidence" value="ECO:0007669"/>
    <property type="project" value="TreeGrafter"/>
</dbReference>
<feature type="domain" description="C-type lysozyme inhibitor" evidence="8">
    <location>
        <begin position="159"/>
        <end position="225"/>
    </location>
</feature>
<dbReference type="EMBL" id="WRPA01000002">
    <property type="protein sequence ID" value="MXR67820.1"/>
    <property type="molecule type" value="Genomic_DNA"/>
</dbReference>
<dbReference type="Pfam" id="PF07007">
    <property type="entry name" value="LprI"/>
    <property type="match status" value="1"/>
</dbReference>
<evidence type="ECO:0000313" key="9">
    <source>
        <dbReference type="EMBL" id="MXR67820.1"/>
    </source>
</evidence>
<evidence type="ECO:0000256" key="4">
    <source>
        <dbReference type="ARBA" id="ARBA00023288"/>
    </source>
</evidence>
<reference evidence="9 10" key="1">
    <citation type="submission" date="2019-12" db="EMBL/GenBank/DDBJ databases">
        <title>Shewanella insulae sp. nov., isolated from a tidal flat.</title>
        <authorList>
            <person name="Yoon J.-H."/>
        </authorList>
    </citation>
    <scope>NUCLEOTIDE SEQUENCE [LARGE SCALE GENOMIC DNA]</scope>
    <source>
        <strain evidence="9 10">JBTF-M18</strain>
    </source>
</reference>
<dbReference type="Proteomes" id="UP000474778">
    <property type="component" value="Unassembled WGS sequence"/>
</dbReference>
<dbReference type="Pfam" id="PF09864">
    <property type="entry name" value="MliC"/>
    <property type="match status" value="1"/>
</dbReference>
<dbReference type="InterPro" id="IPR009739">
    <property type="entry name" value="LprI-like_N"/>
</dbReference>
<feature type="chain" id="PRO_5026932210" evidence="6">
    <location>
        <begin position="22"/>
        <end position="234"/>
    </location>
</feature>
<dbReference type="PANTHER" id="PTHR37549:SF1">
    <property type="entry name" value="LIPOPROTEIN LPRI"/>
    <property type="match status" value="1"/>
</dbReference>
<keyword evidence="3" id="KW-0564">Palmitate</keyword>
<dbReference type="RefSeq" id="WP_160793804.1">
    <property type="nucleotide sequence ID" value="NZ_CANMWR010000017.1"/>
</dbReference>
<organism evidence="9 10">
    <name type="scientific">Shewanella insulae</name>
    <dbReference type="NCBI Taxonomy" id="2681496"/>
    <lineage>
        <taxon>Bacteria</taxon>
        <taxon>Pseudomonadati</taxon>
        <taxon>Pseudomonadota</taxon>
        <taxon>Gammaproteobacteria</taxon>
        <taxon>Alteromonadales</taxon>
        <taxon>Shewanellaceae</taxon>
        <taxon>Shewanella</taxon>
    </lineage>
</organism>